<reference evidence="2" key="2">
    <citation type="submission" date="2023-06" db="EMBL/GenBank/DDBJ databases">
        <authorList>
            <person name="Ma L."/>
            <person name="Liu K.-W."/>
            <person name="Li Z."/>
            <person name="Hsiao Y.-Y."/>
            <person name="Qi Y."/>
            <person name="Fu T."/>
            <person name="Tang G."/>
            <person name="Zhang D."/>
            <person name="Sun W.-H."/>
            <person name="Liu D.-K."/>
            <person name="Li Y."/>
            <person name="Chen G.-Z."/>
            <person name="Liu X.-D."/>
            <person name="Liao X.-Y."/>
            <person name="Jiang Y.-T."/>
            <person name="Yu X."/>
            <person name="Hao Y."/>
            <person name="Huang J."/>
            <person name="Zhao X.-W."/>
            <person name="Ke S."/>
            <person name="Chen Y.-Y."/>
            <person name="Wu W.-L."/>
            <person name="Hsu J.-L."/>
            <person name="Lin Y.-F."/>
            <person name="Huang M.-D."/>
            <person name="Li C.-Y."/>
            <person name="Huang L."/>
            <person name="Wang Z.-W."/>
            <person name="Zhao X."/>
            <person name="Zhong W.-Y."/>
            <person name="Peng D.-H."/>
            <person name="Ahmad S."/>
            <person name="Lan S."/>
            <person name="Zhang J.-S."/>
            <person name="Tsai W.-C."/>
            <person name="Van De Peer Y."/>
            <person name="Liu Z.-J."/>
        </authorList>
    </citation>
    <scope>NUCLEOTIDE SEQUENCE</scope>
    <source>
        <strain evidence="2">CP</strain>
        <tissue evidence="2">Leaves</tissue>
    </source>
</reference>
<dbReference type="Gene3D" id="3.30.565.10">
    <property type="entry name" value="Histidine kinase-like ATPase, C-terminal domain"/>
    <property type="match status" value="1"/>
</dbReference>
<gene>
    <name evidence="2" type="ORF">QJS10_CPB15g01767</name>
</gene>
<dbReference type="Proteomes" id="UP001180020">
    <property type="component" value="Unassembled WGS sequence"/>
</dbReference>
<evidence type="ECO:0000313" key="3">
    <source>
        <dbReference type="Proteomes" id="UP001180020"/>
    </source>
</evidence>
<accession>A0AAV9D645</accession>
<dbReference type="InterPro" id="IPR052957">
    <property type="entry name" value="Auxin_embryo_med"/>
</dbReference>
<keyword evidence="3" id="KW-1185">Reference proteome</keyword>
<name>A0AAV9D645_ACOCL</name>
<dbReference type="InterPro" id="IPR036890">
    <property type="entry name" value="HATPase_C_sf"/>
</dbReference>
<evidence type="ECO:0000259" key="1">
    <source>
        <dbReference type="Pfam" id="PF25794"/>
    </source>
</evidence>
<dbReference type="PANTHER" id="PTHR32387:SF3">
    <property type="entry name" value="ATP_DNA BINDING PROTEIN"/>
    <property type="match status" value="1"/>
</dbReference>
<dbReference type="InterPro" id="IPR058210">
    <property type="entry name" value="SACS/Nov_dom"/>
</dbReference>
<sequence>MEKEHIEEIRRKKFSIGGDPNMLTEDLHQAVKNLSAELYTKDVHFLMELIQNAEDNEYPPGVDPSLEFLITSKDITSTGALMTLLIFNNEKGFSPKNIDSICGVGRSTKKGNRQRGYIGEKGIGFKSVFLITSQPHIFSNNYQIRFNESPTPDCNLGYIVPEWVESNPTLSDVQKIYGPSKPLPTTTIILPLKSDKVSAVKDQLSTVHPEVLLFLTKIKRLSVREDNDNPKLNTVNAISISSETDFQTRKNISAESYTLHLAANENKSVGRERDCDYYMWKQKFPVRVDSEVERRREVEEWAITLAFSHGQMTRSSPGVYAFLPTEMVTGFPFIIQADFILASSRETILLDNKWNKGILSCVASAFVSAFESMLKTSQSAPDFSLPPYFKFLPVKSSAYPELDSVRMAIKEKVVSENFIPCESYTNQRIFCKPGEVRRLMPAFWNILADARKEGLGLEDLSSHGTYILSSAFDANEYDDVLNFLGVKYADDDWYAKCVAGSNLVMGVSEDLYLRIIYFFAENWSGRFQSTSARSLPLLKYVNRDGKVSLISAERLMKGYEKVRVSYYVENVSWLIDWNHEFGCCAGYFFIPRDTQLALKGFSKSASLMEWLNQYMSVTTMGLFSYANLCAKSLDNENSVIAFAHFLYHSYTKKLVTDGDQVRALCKSMALVDNYGCVVRTWSGVLVPAKGSKWIGLLGSDPWRGQGFVELSGNYGLAGTYAGVHTTENHLLSFMRNHVGASDVPHISPPNAAFPTVASPLTRENALLLLEWIRKLRDRGTRMPEGFKACIRDGCWVKTSAGYRSPSSSFLSSSAWGTLLEMGSLLVDIPLIDVEFYGKCIEGYKEELKEIGVMFEFGEACRFIGKHFMDLTSTHNLTRGKVFSMLMFMRFLREKYLPTEEFVKSVMSGRWLRTIAGPSTPAGSILRDSEWAAASTISHLPFVDVEHYGDEILSYKTELQLLGVVVGFNRNYQLVVDSFKWPAYMSSVTADCAYLIFECVRNARLSDGRLSEIRHFKWMKTNGGLRSPSECFLFDPDWKSLLSVIDAVPLIDENFYGSRIHSYKDELKKISVVVTFADASSVVSQSFETLASKKSLTKEHVLSLLAFYRQMKEAQKRFPAVLMQKAQSQKWVKTKLGYNTPAESILFDEEWRPISRIARLPFIDDDYYGEGINGYKDELKFFGVAVEFRTGSRFVIKDLCIPSYSAGIAPDSVIALLNCIRNFKSVVVGVPSFPQDFTSNISKKWLKTVGDYKSPKECILFGPSWATYMEREDGPFIDEEFYGPGIKTYEAELAQLGVITDVQSGCVLLASHLDHHSCRSAITRIYKYLKSLNWVPDHKEVAKNWVWIPNGDDDGKWVSPGDCVLHDKDDLYSECLHVLDKIYEKELLSFFSTALGVRQSPSVVDYVDLWKGWENSVTELAHNECCAFWICIARNWNKRTEQLLVQNTRKLPVVGTASSGVITLSDKDDVFIPDDLQLKDVFDKANLGSVFVWYPQPSLASVTRAKLYQIYASVGVQTVSQSVKIEHLFISKDGGDVRNVNKRYTTVRDGLLRIVLAFLADPALELSAEKRHQTVKCIHDLKFLETDKPVMVRYSVSMSGGKDATVEASRIFRWERERSELYVQKISKSSTEKERIEFAMYFSQVVSEGLMWGETDRIGGLAELIKIGCLLKFEKDAVDFLLMTKNLRVLVEDEQFLSS</sequence>
<dbReference type="SUPFAM" id="SSF55874">
    <property type="entry name" value="ATPase domain of HSP90 chaperone/DNA topoisomerase II/histidine kinase"/>
    <property type="match status" value="1"/>
</dbReference>
<dbReference type="PANTHER" id="PTHR32387">
    <property type="entry name" value="WU:FJ29H11"/>
    <property type="match status" value="1"/>
</dbReference>
<proteinExistence type="predicted"/>
<comment type="caution">
    <text evidence="2">The sequence shown here is derived from an EMBL/GenBank/DDBJ whole genome shotgun (WGS) entry which is preliminary data.</text>
</comment>
<dbReference type="EMBL" id="JAUJYO010000015">
    <property type="protein sequence ID" value="KAK1296680.1"/>
    <property type="molecule type" value="Genomic_DNA"/>
</dbReference>
<organism evidence="2 3">
    <name type="scientific">Acorus calamus</name>
    <name type="common">Sweet flag</name>
    <dbReference type="NCBI Taxonomy" id="4465"/>
    <lineage>
        <taxon>Eukaryota</taxon>
        <taxon>Viridiplantae</taxon>
        <taxon>Streptophyta</taxon>
        <taxon>Embryophyta</taxon>
        <taxon>Tracheophyta</taxon>
        <taxon>Spermatophyta</taxon>
        <taxon>Magnoliopsida</taxon>
        <taxon>Liliopsida</taxon>
        <taxon>Acoraceae</taxon>
        <taxon>Acorus</taxon>
    </lineage>
</organism>
<reference evidence="2" key="1">
    <citation type="journal article" date="2023" name="Nat. Commun.">
        <title>Diploid and tetraploid genomes of Acorus and the evolution of monocots.</title>
        <authorList>
            <person name="Ma L."/>
            <person name="Liu K.W."/>
            <person name="Li Z."/>
            <person name="Hsiao Y.Y."/>
            <person name="Qi Y."/>
            <person name="Fu T."/>
            <person name="Tang G.D."/>
            <person name="Zhang D."/>
            <person name="Sun W.H."/>
            <person name="Liu D.K."/>
            <person name="Li Y."/>
            <person name="Chen G.Z."/>
            <person name="Liu X.D."/>
            <person name="Liao X.Y."/>
            <person name="Jiang Y.T."/>
            <person name="Yu X."/>
            <person name="Hao Y."/>
            <person name="Huang J."/>
            <person name="Zhao X.W."/>
            <person name="Ke S."/>
            <person name="Chen Y.Y."/>
            <person name="Wu W.L."/>
            <person name="Hsu J.L."/>
            <person name="Lin Y.F."/>
            <person name="Huang M.D."/>
            <person name="Li C.Y."/>
            <person name="Huang L."/>
            <person name="Wang Z.W."/>
            <person name="Zhao X."/>
            <person name="Zhong W.Y."/>
            <person name="Peng D.H."/>
            <person name="Ahmad S."/>
            <person name="Lan S."/>
            <person name="Zhang J.S."/>
            <person name="Tsai W.C."/>
            <person name="Van de Peer Y."/>
            <person name="Liu Z.J."/>
        </authorList>
    </citation>
    <scope>NUCLEOTIDE SEQUENCE</scope>
    <source>
        <strain evidence="2">CP</strain>
    </source>
</reference>
<feature type="domain" description="Sacsin/Nov" evidence="1">
    <location>
        <begin position="25"/>
        <end position="143"/>
    </location>
</feature>
<dbReference type="Pfam" id="PF25794">
    <property type="entry name" value="SACS"/>
    <property type="match status" value="1"/>
</dbReference>
<protein>
    <recommendedName>
        <fullName evidence="1">Sacsin/Nov domain-containing protein</fullName>
    </recommendedName>
</protein>
<evidence type="ECO:0000313" key="2">
    <source>
        <dbReference type="EMBL" id="KAK1296680.1"/>
    </source>
</evidence>
<dbReference type="NCBIfam" id="NF047352">
    <property type="entry name" value="P_loop_sacsin"/>
    <property type="match status" value="1"/>
</dbReference>